<evidence type="ECO:0000313" key="2">
    <source>
        <dbReference type="EMBL" id="MCY1008080.1"/>
    </source>
</evidence>
<dbReference type="EMBL" id="JAPNKE010000002">
    <property type="protein sequence ID" value="MCY1008080.1"/>
    <property type="molecule type" value="Genomic_DNA"/>
</dbReference>
<proteinExistence type="predicted"/>
<evidence type="ECO:0000313" key="3">
    <source>
        <dbReference type="Proteomes" id="UP001150924"/>
    </source>
</evidence>
<evidence type="ECO:0000256" key="1">
    <source>
        <dbReference type="SAM" id="MobiDB-lite"/>
    </source>
</evidence>
<dbReference type="AlphaFoldDB" id="A0A9X3IYI8"/>
<gene>
    <name evidence="2" type="ORF">OV079_21480</name>
</gene>
<comment type="caution">
    <text evidence="2">The sequence shown here is derived from an EMBL/GenBank/DDBJ whole genome shotgun (WGS) entry which is preliminary data.</text>
</comment>
<name>A0A9X3IYI8_9BACT</name>
<reference evidence="2" key="1">
    <citation type="submission" date="2022-11" db="EMBL/GenBank/DDBJ databases">
        <title>Minimal conservation of predation-associated metabolite biosynthetic gene clusters underscores biosynthetic potential of Myxococcota including descriptions for ten novel species: Archangium lansinium sp. nov., Myxococcus landrumus sp. nov., Nannocystis bai.</title>
        <authorList>
            <person name="Ahearne A."/>
            <person name="Stevens C."/>
            <person name="Phillips K."/>
        </authorList>
    </citation>
    <scope>NUCLEOTIDE SEQUENCE</scope>
    <source>
        <strain evidence="2">Na p29</strain>
    </source>
</reference>
<protein>
    <recommendedName>
        <fullName evidence="4">Lipoprotein</fullName>
    </recommendedName>
</protein>
<dbReference type="PROSITE" id="PS51257">
    <property type="entry name" value="PROKAR_LIPOPROTEIN"/>
    <property type="match status" value="1"/>
</dbReference>
<feature type="region of interest" description="Disordered" evidence="1">
    <location>
        <begin position="64"/>
        <end position="86"/>
    </location>
</feature>
<accession>A0A9X3IYI8</accession>
<dbReference type="Proteomes" id="UP001150924">
    <property type="component" value="Unassembled WGS sequence"/>
</dbReference>
<sequence length="86" mass="8811">MRRVCLLLAFAAGACRIPNSDHCVHRDVQSDAWCAENSPARPYCSPCVAEGHGCVEDPPDPDACPAYEPDTTSGSTGGGSTGGSTG</sequence>
<feature type="compositionally biased region" description="Gly residues" evidence="1">
    <location>
        <begin position="75"/>
        <end position="86"/>
    </location>
</feature>
<organism evidence="2 3">
    <name type="scientific">Nannocystis pusilla</name>
    <dbReference type="NCBI Taxonomy" id="889268"/>
    <lineage>
        <taxon>Bacteria</taxon>
        <taxon>Pseudomonadati</taxon>
        <taxon>Myxococcota</taxon>
        <taxon>Polyangia</taxon>
        <taxon>Nannocystales</taxon>
        <taxon>Nannocystaceae</taxon>
        <taxon>Nannocystis</taxon>
    </lineage>
</organism>
<evidence type="ECO:0008006" key="4">
    <source>
        <dbReference type="Google" id="ProtNLM"/>
    </source>
</evidence>
<keyword evidence="3" id="KW-1185">Reference proteome</keyword>
<dbReference type="RefSeq" id="WP_267770729.1">
    <property type="nucleotide sequence ID" value="NZ_JAPNKE010000002.1"/>
</dbReference>